<comment type="caution">
    <text evidence="2">The sequence shown here is derived from an EMBL/GenBank/DDBJ whole genome shotgun (WGS) entry which is preliminary data.</text>
</comment>
<dbReference type="Pfam" id="PF17119">
    <property type="entry name" value="MMU163"/>
    <property type="match status" value="2"/>
</dbReference>
<accession>A0A084G913</accession>
<keyword evidence="3" id="KW-1185">Reference proteome</keyword>
<dbReference type="VEuPathDB" id="FungiDB:SAPIO_CDS3982"/>
<sequence>MASIISQASTRTARHTLQTSGGANLRSGPVRTRRLLSSRAVAARHLPFLVSGKRLRVQCHDIEALQSARTQYLAGREAVTLQVSRSYWVQAGEEPEPEEGGKKKLDDETRLNLGTTIRILKDRLPTILQQPLPSEILAPNISLHLFPSTHPHLPVANGKAAYKAALWSSPLAWNRLPIIGNVGLEIQSIRLQPGPLPFTPLRVGSLEDVLVVRWVTEPSSLPSEFLRNMAARISGGGGDHPAAQEFMGLFAFQFDHKGRILDHTIESAEHSRHWSKGMGSSVLKFTDKLLRGIRQRGEPDPVPFPACSGRGRGGEKEGKE</sequence>
<gene>
    <name evidence="2" type="ORF">SAPIO_CDS3982</name>
</gene>
<evidence type="ECO:0000313" key="3">
    <source>
        <dbReference type="Proteomes" id="UP000028545"/>
    </source>
</evidence>
<dbReference type="KEGG" id="sapo:SAPIO_CDS3982"/>
<dbReference type="InterPro" id="IPR031342">
    <property type="entry name" value="Mug163-like"/>
</dbReference>
<name>A0A084G913_PSEDA</name>
<feature type="compositionally biased region" description="Polar residues" evidence="1">
    <location>
        <begin position="1"/>
        <end position="22"/>
    </location>
</feature>
<feature type="region of interest" description="Disordered" evidence="1">
    <location>
        <begin position="1"/>
        <end position="29"/>
    </location>
</feature>
<dbReference type="Proteomes" id="UP000028545">
    <property type="component" value="Unassembled WGS sequence"/>
</dbReference>
<dbReference type="OrthoDB" id="5329385at2759"/>
<reference evidence="2 3" key="1">
    <citation type="journal article" date="2014" name="Genome Announc.">
        <title>Draft genome sequence of the pathogenic fungus Scedosporium apiospermum.</title>
        <authorList>
            <person name="Vandeputte P."/>
            <person name="Ghamrawi S."/>
            <person name="Rechenmann M."/>
            <person name="Iltis A."/>
            <person name="Giraud S."/>
            <person name="Fleury M."/>
            <person name="Thornton C."/>
            <person name="Delhaes L."/>
            <person name="Meyer W."/>
            <person name="Papon N."/>
            <person name="Bouchara J.P."/>
        </authorList>
    </citation>
    <scope>NUCLEOTIDE SEQUENCE [LARGE SCALE GENOMIC DNA]</scope>
    <source>
        <strain evidence="2 3">IHEM 14462</strain>
    </source>
</reference>
<dbReference type="RefSeq" id="XP_016643624.1">
    <property type="nucleotide sequence ID" value="XM_016786648.1"/>
</dbReference>
<dbReference type="EMBL" id="JOWA01000090">
    <property type="protein sequence ID" value="KEZ43825.1"/>
    <property type="molecule type" value="Genomic_DNA"/>
</dbReference>
<dbReference type="OMA" id="GEEPIFK"/>
<dbReference type="PANTHER" id="PTHR31094:SF2">
    <property type="entry name" value="RIKEN CDNA 2310061I04 GENE"/>
    <property type="match status" value="1"/>
</dbReference>
<dbReference type="PANTHER" id="PTHR31094">
    <property type="entry name" value="RIKEN CDNA 2310061I04 GENE"/>
    <property type="match status" value="1"/>
</dbReference>
<dbReference type="HOGENOM" id="CLU_053544_1_0_1"/>
<dbReference type="GeneID" id="27723054"/>
<dbReference type="AlphaFoldDB" id="A0A084G913"/>
<protein>
    <submittedName>
        <fullName evidence="2">Uncharacterized protein</fullName>
    </submittedName>
</protein>
<feature type="region of interest" description="Disordered" evidence="1">
    <location>
        <begin position="294"/>
        <end position="320"/>
    </location>
</feature>
<evidence type="ECO:0000313" key="2">
    <source>
        <dbReference type="EMBL" id="KEZ43825.1"/>
    </source>
</evidence>
<organism evidence="2 3">
    <name type="scientific">Pseudallescheria apiosperma</name>
    <name type="common">Scedosporium apiospermum</name>
    <dbReference type="NCBI Taxonomy" id="563466"/>
    <lineage>
        <taxon>Eukaryota</taxon>
        <taxon>Fungi</taxon>
        <taxon>Dikarya</taxon>
        <taxon>Ascomycota</taxon>
        <taxon>Pezizomycotina</taxon>
        <taxon>Sordariomycetes</taxon>
        <taxon>Hypocreomycetidae</taxon>
        <taxon>Microascales</taxon>
        <taxon>Microascaceae</taxon>
        <taxon>Scedosporium</taxon>
    </lineage>
</organism>
<proteinExistence type="predicted"/>
<evidence type="ECO:0000256" key="1">
    <source>
        <dbReference type="SAM" id="MobiDB-lite"/>
    </source>
</evidence>
<dbReference type="InterPro" id="IPR018790">
    <property type="entry name" value="DUF2358"/>
</dbReference>